<dbReference type="InterPro" id="IPR013762">
    <property type="entry name" value="Integrase-like_cat_sf"/>
</dbReference>
<evidence type="ECO:0000256" key="1">
    <source>
        <dbReference type="ARBA" id="ARBA00023172"/>
    </source>
</evidence>
<comment type="caution">
    <text evidence="2">The sequence shown here is derived from an EMBL/GenBank/DDBJ whole genome shotgun (WGS) entry which is preliminary data.</text>
</comment>
<gene>
    <name evidence="2" type="ORF">F753_09225</name>
</gene>
<sequence>TRRPPSPSHYMMQGGNILTLQRILGHGDIKMTMRYSHLAPDHFATVLSHSPLVLLEAPRGDR</sequence>
<evidence type="ECO:0008006" key="4">
    <source>
        <dbReference type="Google" id="ProtNLM"/>
    </source>
</evidence>
<dbReference type="EMBL" id="AOFQ01000028">
    <property type="protein sequence ID" value="ESQ99682.1"/>
    <property type="molecule type" value="Genomic_DNA"/>
</dbReference>
<feature type="non-terminal residue" evidence="2">
    <location>
        <position position="1"/>
    </location>
</feature>
<dbReference type="GO" id="GO:0006310">
    <property type="term" value="P:DNA recombination"/>
    <property type="evidence" value="ECO:0007669"/>
    <property type="project" value="UniProtKB-KW"/>
</dbReference>
<evidence type="ECO:0000313" key="3">
    <source>
        <dbReference type="Proteomes" id="UP000017822"/>
    </source>
</evidence>
<dbReference type="AlphaFoldDB" id="V4QD27"/>
<protein>
    <recommendedName>
        <fullName evidence="4">Tyr recombinase domain-containing protein</fullName>
    </recommendedName>
</protein>
<dbReference type="InterPro" id="IPR011010">
    <property type="entry name" value="DNA_brk_join_enz"/>
</dbReference>
<proteinExistence type="predicted"/>
<organism evidence="2 3">
    <name type="scientific">Stutzerimonas chloritidismutans AW-1</name>
    <dbReference type="NCBI Taxonomy" id="1263865"/>
    <lineage>
        <taxon>Bacteria</taxon>
        <taxon>Pseudomonadati</taxon>
        <taxon>Pseudomonadota</taxon>
        <taxon>Gammaproteobacteria</taxon>
        <taxon>Pseudomonadales</taxon>
        <taxon>Pseudomonadaceae</taxon>
        <taxon>Stutzerimonas</taxon>
    </lineage>
</organism>
<name>V4QD27_STUCH</name>
<dbReference type="Gene3D" id="1.10.443.10">
    <property type="entry name" value="Intergrase catalytic core"/>
    <property type="match status" value="1"/>
</dbReference>
<accession>V4QD27</accession>
<dbReference type="Proteomes" id="UP000017822">
    <property type="component" value="Unassembled WGS sequence"/>
</dbReference>
<dbReference type="PATRIC" id="fig|1263865.4.peg.1782"/>
<dbReference type="GO" id="GO:0003677">
    <property type="term" value="F:DNA binding"/>
    <property type="evidence" value="ECO:0007669"/>
    <property type="project" value="InterPro"/>
</dbReference>
<dbReference type="GO" id="GO:0015074">
    <property type="term" value="P:DNA integration"/>
    <property type="evidence" value="ECO:0007669"/>
    <property type="project" value="InterPro"/>
</dbReference>
<keyword evidence="1" id="KW-0233">DNA recombination</keyword>
<dbReference type="SUPFAM" id="SSF56349">
    <property type="entry name" value="DNA breaking-rejoining enzymes"/>
    <property type="match status" value="1"/>
</dbReference>
<evidence type="ECO:0000313" key="2">
    <source>
        <dbReference type="EMBL" id="ESQ99682.1"/>
    </source>
</evidence>
<reference evidence="2 3" key="1">
    <citation type="submission" date="2013-07" db="EMBL/GenBank/DDBJ databases">
        <authorList>
            <person name="Schaap P.J."/>
            <person name="Mehboob F."/>
            <person name="Oosterkamp M.J."/>
            <person name="de Vos W.M."/>
            <person name="Stams A.J.M."/>
            <person name="Koehorst J.J."/>
        </authorList>
    </citation>
    <scope>NUCLEOTIDE SEQUENCE [LARGE SCALE GENOMIC DNA]</scope>
    <source>
        <strain evidence="2 3">AW-1</strain>
    </source>
</reference>